<dbReference type="GeneID" id="19174269"/>
<evidence type="ECO:0000259" key="2">
    <source>
        <dbReference type="SMART" id="SM00355"/>
    </source>
</evidence>
<dbReference type="AlphaFoldDB" id="W9XJ80"/>
<dbReference type="InterPro" id="IPR051061">
    <property type="entry name" value="Zinc_finger_trans_reg"/>
</dbReference>
<accession>W9XJ80</accession>
<dbReference type="eggNOG" id="ENOG502SNWP">
    <property type="taxonomic scope" value="Eukaryota"/>
</dbReference>
<proteinExistence type="predicted"/>
<dbReference type="EMBL" id="AMGY01000011">
    <property type="protein sequence ID" value="EXJ77031.1"/>
    <property type="molecule type" value="Genomic_DNA"/>
</dbReference>
<evidence type="ECO:0000256" key="1">
    <source>
        <dbReference type="SAM" id="MobiDB-lite"/>
    </source>
</evidence>
<dbReference type="PANTHER" id="PTHR46179:SF24">
    <property type="entry name" value="C2H2-TYPE DOMAIN-CONTAINING PROTEIN"/>
    <property type="match status" value="1"/>
</dbReference>
<dbReference type="GO" id="GO:0005634">
    <property type="term" value="C:nucleus"/>
    <property type="evidence" value="ECO:0007669"/>
    <property type="project" value="TreeGrafter"/>
</dbReference>
<dbReference type="GO" id="GO:0006357">
    <property type="term" value="P:regulation of transcription by RNA polymerase II"/>
    <property type="evidence" value="ECO:0007669"/>
    <property type="project" value="TreeGrafter"/>
</dbReference>
<sequence>MAEQQRQHQPQHQHEREREQHYDTVSDHHSSLSRTNSAVRRARPPPRNQEGDMCCDHPNCRNSNQIFRRMCEWNKHMDRHERPYKCLESGCELNPGFTYSGGLLRHQREVHKMHLSTKQPLFCPFANCNRSSGVGFTRKENLEEHKRRRHLDEIETSDYVYPAKSGAHRPTTASIPIPAPEHSQQEVSSPSSKRRKVSTTSESQSGHTVAMASHMHVATTVAGSAAVAIGAPEMTTQTPTQMQTTATTTPTQQLVQRLRDELLRKEDLIRRQSAEILRLQNFLRSLPPQMVFEVLQSQAQAQAQHAQQAPIPGGDGG</sequence>
<feature type="region of interest" description="Disordered" evidence="1">
    <location>
        <begin position="1"/>
        <end position="54"/>
    </location>
</feature>
<comment type="caution">
    <text evidence="3">The sequence shown here is derived from an EMBL/GenBank/DDBJ whole genome shotgun (WGS) entry which is preliminary data.</text>
</comment>
<reference evidence="3 4" key="1">
    <citation type="submission" date="2013-03" db="EMBL/GenBank/DDBJ databases">
        <title>The Genome Sequence of Capronia epimyces CBS 606.96.</title>
        <authorList>
            <consortium name="The Broad Institute Genomics Platform"/>
            <person name="Cuomo C."/>
            <person name="de Hoog S."/>
            <person name="Gorbushina A."/>
            <person name="Walker B."/>
            <person name="Young S.K."/>
            <person name="Zeng Q."/>
            <person name="Gargeya S."/>
            <person name="Fitzgerald M."/>
            <person name="Haas B."/>
            <person name="Abouelleil A."/>
            <person name="Allen A.W."/>
            <person name="Alvarado L."/>
            <person name="Arachchi H.M."/>
            <person name="Berlin A.M."/>
            <person name="Chapman S.B."/>
            <person name="Gainer-Dewar J."/>
            <person name="Goldberg J."/>
            <person name="Griggs A."/>
            <person name="Gujja S."/>
            <person name="Hansen M."/>
            <person name="Howarth C."/>
            <person name="Imamovic A."/>
            <person name="Ireland A."/>
            <person name="Larimer J."/>
            <person name="McCowan C."/>
            <person name="Murphy C."/>
            <person name="Pearson M."/>
            <person name="Poon T.W."/>
            <person name="Priest M."/>
            <person name="Roberts A."/>
            <person name="Saif S."/>
            <person name="Shea T."/>
            <person name="Sisk P."/>
            <person name="Sykes S."/>
            <person name="Wortman J."/>
            <person name="Nusbaum C."/>
            <person name="Birren B."/>
        </authorList>
    </citation>
    <scope>NUCLEOTIDE SEQUENCE [LARGE SCALE GENOMIC DNA]</scope>
    <source>
        <strain evidence="3 4">CBS 606.96</strain>
    </source>
</reference>
<protein>
    <recommendedName>
        <fullName evidence="2">C2H2-type domain-containing protein</fullName>
    </recommendedName>
</protein>
<gene>
    <name evidence="3" type="ORF">A1O3_10188</name>
</gene>
<dbReference type="STRING" id="1182542.W9XJ80"/>
<dbReference type="RefSeq" id="XP_007738469.1">
    <property type="nucleotide sequence ID" value="XM_007740279.1"/>
</dbReference>
<dbReference type="InterPro" id="IPR059095">
    <property type="entry name" value="Znf_C2H2_17_2nd"/>
</dbReference>
<evidence type="ECO:0000313" key="4">
    <source>
        <dbReference type="Proteomes" id="UP000019478"/>
    </source>
</evidence>
<feature type="compositionally biased region" description="Low complexity" evidence="1">
    <location>
        <begin position="1"/>
        <end position="10"/>
    </location>
</feature>
<dbReference type="Pfam" id="PF26176">
    <property type="entry name" value="zf_C2H2_17_2"/>
    <property type="match status" value="1"/>
</dbReference>
<dbReference type="HOGENOM" id="CLU_036929_2_0_1"/>
<dbReference type="Proteomes" id="UP000019478">
    <property type="component" value="Unassembled WGS sequence"/>
</dbReference>
<evidence type="ECO:0000313" key="3">
    <source>
        <dbReference type="EMBL" id="EXJ77031.1"/>
    </source>
</evidence>
<feature type="domain" description="C2H2-type" evidence="2">
    <location>
        <begin position="121"/>
        <end position="150"/>
    </location>
</feature>
<name>W9XJ80_9EURO</name>
<dbReference type="SMART" id="SM00355">
    <property type="entry name" value="ZnF_C2H2"/>
    <property type="match status" value="3"/>
</dbReference>
<dbReference type="OrthoDB" id="5305647at2759"/>
<feature type="domain" description="C2H2-type" evidence="2">
    <location>
        <begin position="53"/>
        <end position="80"/>
    </location>
</feature>
<dbReference type="Gene3D" id="3.30.160.60">
    <property type="entry name" value="Classic Zinc Finger"/>
    <property type="match status" value="1"/>
</dbReference>
<feature type="region of interest" description="Disordered" evidence="1">
    <location>
        <begin position="163"/>
        <end position="209"/>
    </location>
</feature>
<feature type="domain" description="C2H2-type" evidence="2">
    <location>
        <begin position="84"/>
        <end position="111"/>
    </location>
</feature>
<keyword evidence="4" id="KW-1185">Reference proteome</keyword>
<dbReference type="InterPro" id="IPR013087">
    <property type="entry name" value="Znf_C2H2_type"/>
</dbReference>
<feature type="compositionally biased region" description="Basic and acidic residues" evidence="1">
    <location>
        <begin position="12"/>
        <end position="30"/>
    </location>
</feature>
<organism evidence="3 4">
    <name type="scientific">Capronia epimyces CBS 606.96</name>
    <dbReference type="NCBI Taxonomy" id="1182542"/>
    <lineage>
        <taxon>Eukaryota</taxon>
        <taxon>Fungi</taxon>
        <taxon>Dikarya</taxon>
        <taxon>Ascomycota</taxon>
        <taxon>Pezizomycotina</taxon>
        <taxon>Eurotiomycetes</taxon>
        <taxon>Chaetothyriomycetidae</taxon>
        <taxon>Chaetothyriales</taxon>
        <taxon>Herpotrichiellaceae</taxon>
        <taxon>Capronia</taxon>
    </lineage>
</organism>
<dbReference type="PANTHER" id="PTHR46179">
    <property type="entry name" value="ZINC FINGER PROTEIN"/>
    <property type="match status" value="1"/>
</dbReference>